<dbReference type="GO" id="GO:0052621">
    <property type="term" value="F:diguanylate cyclase activity"/>
    <property type="evidence" value="ECO:0007669"/>
    <property type="project" value="UniProtKB-EC"/>
</dbReference>
<reference evidence="5 6" key="1">
    <citation type="submission" date="2020-05" db="EMBL/GenBank/DDBJ databases">
        <authorList>
            <person name="Ruan W."/>
            <person name="Jeon C.O."/>
            <person name="Chun B.H."/>
        </authorList>
    </citation>
    <scope>NUCLEOTIDE SEQUENCE [LARGE SCALE GENOMIC DNA]</scope>
    <source>
        <strain evidence="5 6">TBZ9</strain>
    </source>
</reference>
<feature type="domain" description="GGDEF" evidence="4">
    <location>
        <begin position="58"/>
        <end position="189"/>
    </location>
</feature>
<evidence type="ECO:0000313" key="6">
    <source>
        <dbReference type="Proteomes" id="UP000588806"/>
    </source>
</evidence>
<dbReference type="NCBIfam" id="TIGR00254">
    <property type="entry name" value="GGDEF"/>
    <property type="match status" value="1"/>
</dbReference>
<dbReference type="CDD" id="cd01949">
    <property type="entry name" value="GGDEF"/>
    <property type="match status" value="1"/>
</dbReference>
<organism evidence="5 6">
    <name type="scientific">Vreelandella azerica</name>
    <dbReference type="NCBI Taxonomy" id="2732867"/>
    <lineage>
        <taxon>Bacteria</taxon>
        <taxon>Pseudomonadati</taxon>
        <taxon>Pseudomonadota</taxon>
        <taxon>Gammaproteobacteria</taxon>
        <taxon>Oceanospirillales</taxon>
        <taxon>Halomonadaceae</taxon>
        <taxon>Vreelandella</taxon>
    </lineage>
</organism>
<dbReference type="AlphaFoldDB" id="A0A7Y3TW52"/>
<evidence type="ECO:0000256" key="1">
    <source>
        <dbReference type="ARBA" id="ARBA00001946"/>
    </source>
</evidence>
<evidence type="ECO:0000259" key="4">
    <source>
        <dbReference type="PROSITE" id="PS50887"/>
    </source>
</evidence>
<reference evidence="5 6" key="2">
    <citation type="submission" date="2020-06" db="EMBL/GenBank/DDBJ databases">
        <title>Halomonas songnenensis sp. nov., a moderately halophilic bacterium isolated from saline and alkaline soils.</title>
        <authorList>
            <person name="Jiang J."/>
            <person name="Pan Y."/>
        </authorList>
    </citation>
    <scope>NUCLEOTIDE SEQUENCE [LARGE SCALE GENOMIC DNA]</scope>
    <source>
        <strain evidence="5 6">TBZ9</strain>
    </source>
</reference>
<protein>
    <recommendedName>
        <fullName evidence="2">diguanylate cyclase</fullName>
        <ecNumber evidence="2">2.7.7.65</ecNumber>
    </recommendedName>
</protein>
<keyword evidence="6" id="KW-1185">Reference proteome</keyword>
<dbReference type="GO" id="GO:1902201">
    <property type="term" value="P:negative regulation of bacterial-type flagellum-dependent cell motility"/>
    <property type="evidence" value="ECO:0007669"/>
    <property type="project" value="TreeGrafter"/>
</dbReference>
<dbReference type="InterPro" id="IPR029787">
    <property type="entry name" value="Nucleotide_cyclase"/>
</dbReference>
<gene>
    <name evidence="5" type="ORF">HLB35_05435</name>
</gene>
<dbReference type="SMART" id="SM00267">
    <property type="entry name" value="GGDEF"/>
    <property type="match status" value="1"/>
</dbReference>
<evidence type="ECO:0000256" key="2">
    <source>
        <dbReference type="ARBA" id="ARBA00012528"/>
    </source>
</evidence>
<sequence length="189" mass="20826">MRRPVVGGRAVIGVTQAESRASKITQLSQVDELTGLGNRRYLLNFTDSLCQQSQRSGRPLSLVLLDIDHFKQVNDTFGHPAGDRVLQVFAQVLISESRNADIVARLGGEEFCVLMPDASTDGALELAERIRKRVATLTHLQLGIPLQLTVSLGVATAWQSELDFKHLYARADQALYQAKTKGRNRVETG</sequence>
<dbReference type="InterPro" id="IPR050469">
    <property type="entry name" value="Diguanylate_Cyclase"/>
</dbReference>
<dbReference type="EMBL" id="JABFHI010000002">
    <property type="protein sequence ID" value="NOG31346.1"/>
    <property type="molecule type" value="Genomic_DNA"/>
</dbReference>
<dbReference type="PANTHER" id="PTHR45138:SF9">
    <property type="entry name" value="DIGUANYLATE CYCLASE DGCM-RELATED"/>
    <property type="match status" value="1"/>
</dbReference>
<dbReference type="Proteomes" id="UP000588806">
    <property type="component" value="Unassembled WGS sequence"/>
</dbReference>
<proteinExistence type="predicted"/>
<dbReference type="PANTHER" id="PTHR45138">
    <property type="entry name" value="REGULATORY COMPONENTS OF SENSORY TRANSDUCTION SYSTEM"/>
    <property type="match status" value="1"/>
</dbReference>
<evidence type="ECO:0000256" key="3">
    <source>
        <dbReference type="ARBA" id="ARBA00034247"/>
    </source>
</evidence>
<dbReference type="PROSITE" id="PS50887">
    <property type="entry name" value="GGDEF"/>
    <property type="match status" value="1"/>
</dbReference>
<comment type="catalytic activity">
    <reaction evidence="3">
        <text>2 GTP = 3',3'-c-di-GMP + 2 diphosphate</text>
        <dbReference type="Rhea" id="RHEA:24898"/>
        <dbReference type="ChEBI" id="CHEBI:33019"/>
        <dbReference type="ChEBI" id="CHEBI:37565"/>
        <dbReference type="ChEBI" id="CHEBI:58805"/>
        <dbReference type="EC" id="2.7.7.65"/>
    </reaction>
</comment>
<dbReference type="InterPro" id="IPR043128">
    <property type="entry name" value="Rev_trsase/Diguanyl_cyclase"/>
</dbReference>
<dbReference type="InterPro" id="IPR000160">
    <property type="entry name" value="GGDEF_dom"/>
</dbReference>
<dbReference type="EC" id="2.7.7.65" evidence="2"/>
<dbReference type="Pfam" id="PF00990">
    <property type="entry name" value="GGDEF"/>
    <property type="match status" value="1"/>
</dbReference>
<dbReference type="FunFam" id="3.30.70.270:FF:000001">
    <property type="entry name" value="Diguanylate cyclase domain protein"/>
    <property type="match status" value="1"/>
</dbReference>
<evidence type="ECO:0000313" key="5">
    <source>
        <dbReference type="EMBL" id="NOG31346.1"/>
    </source>
</evidence>
<comment type="caution">
    <text evidence="5">The sequence shown here is derived from an EMBL/GenBank/DDBJ whole genome shotgun (WGS) entry which is preliminary data.</text>
</comment>
<accession>A0A7Y3TW52</accession>
<dbReference type="SUPFAM" id="SSF55073">
    <property type="entry name" value="Nucleotide cyclase"/>
    <property type="match status" value="1"/>
</dbReference>
<dbReference type="GO" id="GO:0043709">
    <property type="term" value="P:cell adhesion involved in single-species biofilm formation"/>
    <property type="evidence" value="ECO:0007669"/>
    <property type="project" value="TreeGrafter"/>
</dbReference>
<comment type="cofactor">
    <cofactor evidence="1">
        <name>Mg(2+)</name>
        <dbReference type="ChEBI" id="CHEBI:18420"/>
    </cofactor>
</comment>
<dbReference type="Gene3D" id="3.30.70.270">
    <property type="match status" value="1"/>
</dbReference>
<name>A0A7Y3TW52_9GAMM</name>
<dbReference type="GO" id="GO:0005886">
    <property type="term" value="C:plasma membrane"/>
    <property type="evidence" value="ECO:0007669"/>
    <property type="project" value="TreeGrafter"/>
</dbReference>